<evidence type="ECO:0000313" key="4">
    <source>
        <dbReference type="EMBL" id="MFD0888751.1"/>
    </source>
</evidence>
<dbReference type="InterPro" id="IPR051677">
    <property type="entry name" value="AfsR-DnrI-RedD_regulator"/>
</dbReference>
<feature type="DNA-binding region" description="OmpR/PhoB-type" evidence="2">
    <location>
        <begin position="1"/>
        <end position="86"/>
    </location>
</feature>
<keyword evidence="1 2" id="KW-0238">DNA-binding</keyword>
<sequence>MTRKGVELDLAPRLKTLLATLLIAQGRVVPVDRIIDALWDQGAPRAAVATLHSYVTNLRRAIEPDRPPRAVHGIVDRQGPGYVLRARPDSVDAERFVSLAERGARVLDD</sequence>
<comment type="caution">
    <text evidence="4">The sequence shown here is derived from an EMBL/GenBank/DDBJ whole genome shotgun (WGS) entry which is preliminary data.</text>
</comment>
<gene>
    <name evidence="4" type="ORF">ACFQ08_29795</name>
</gene>
<dbReference type="PANTHER" id="PTHR35807">
    <property type="entry name" value="TRANSCRIPTIONAL REGULATOR REDD-RELATED"/>
    <property type="match status" value="1"/>
</dbReference>
<dbReference type="PANTHER" id="PTHR35807:SF1">
    <property type="entry name" value="TRANSCRIPTIONAL REGULATOR REDD"/>
    <property type="match status" value="1"/>
</dbReference>
<dbReference type="SMART" id="SM00862">
    <property type="entry name" value="Trans_reg_C"/>
    <property type="match status" value="1"/>
</dbReference>
<dbReference type="SUPFAM" id="SSF46894">
    <property type="entry name" value="C-terminal effector domain of the bipartite response regulators"/>
    <property type="match status" value="1"/>
</dbReference>
<keyword evidence="5" id="KW-1185">Reference proteome</keyword>
<feature type="domain" description="OmpR/PhoB-type" evidence="3">
    <location>
        <begin position="1"/>
        <end position="86"/>
    </location>
</feature>
<accession>A0ABW3E0B9</accession>
<dbReference type="PROSITE" id="PS51755">
    <property type="entry name" value="OMPR_PHOB"/>
    <property type="match status" value="1"/>
</dbReference>
<reference evidence="5" key="1">
    <citation type="journal article" date="2019" name="Int. J. Syst. Evol. Microbiol.">
        <title>The Global Catalogue of Microorganisms (GCM) 10K type strain sequencing project: providing services to taxonomists for standard genome sequencing and annotation.</title>
        <authorList>
            <consortium name="The Broad Institute Genomics Platform"/>
            <consortium name="The Broad Institute Genome Sequencing Center for Infectious Disease"/>
            <person name="Wu L."/>
            <person name="Ma J."/>
        </authorList>
    </citation>
    <scope>NUCLEOTIDE SEQUENCE [LARGE SCALE GENOMIC DNA]</scope>
    <source>
        <strain evidence="5">CCUG 62974</strain>
    </source>
</reference>
<evidence type="ECO:0000259" key="3">
    <source>
        <dbReference type="PROSITE" id="PS51755"/>
    </source>
</evidence>
<feature type="non-terminal residue" evidence="4">
    <location>
        <position position="109"/>
    </location>
</feature>
<evidence type="ECO:0000256" key="2">
    <source>
        <dbReference type="PROSITE-ProRule" id="PRU01091"/>
    </source>
</evidence>
<dbReference type="InterPro" id="IPR001867">
    <property type="entry name" value="OmpR/PhoB-type_DNA-bd"/>
</dbReference>
<evidence type="ECO:0000256" key="1">
    <source>
        <dbReference type="ARBA" id="ARBA00023125"/>
    </source>
</evidence>
<dbReference type="InterPro" id="IPR036388">
    <property type="entry name" value="WH-like_DNA-bd_sf"/>
</dbReference>
<protein>
    <submittedName>
        <fullName evidence="4">Winged helix-turn-helix domain-containing protein</fullName>
    </submittedName>
</protein>
<proteinExistence type="predicted"/>
<dbReference type="InterPro" id="IPR016032">
    <property type="entry name" value="Sig_transdc_resp-reg_C-effctor"/>
</dbReference>
<dbReference type="Pfam" id="PF00486">
    <property type="entry name" value="Trans_reg_C"/>
    <property type="match status" value="1"/>
</dbReference>
<name>A0ABW3E0B9_9ACTN</name>
<dbReference type="Proteomes" id="UP001597024">
    <property type="component" value="Unassembled WGS sequence"/>
</dbReference>
<evidence type="ECO:0000313" key="5">
    <source>
        <dbReference type="Proteomes" id="UP001597024"/>
    </source>
</evidence>
<organism evidence="4 5">
    <name type="scientific">Streptosporangium algeriense</name>
    <dbReference type="NCBI Taxonomy" id="1682748"/>
    <lineage>
        <taxon>Bacteria</taxon>
        <taxon>Bacillati</taxon>
        <taxon>Actinomycetota</taxon>
        <taxon>Actinomycetes</taxon>
        <taxon>Streptosporangiales</taxon>
        <taxon>Streptosporangiaceae</taxon>
        <taxon>Streptosporangium</taxon>
    </lineage>
</organism>
<dbReference type="EMBL" id="JBHTHX010001474">
    <property type="protein sequence ID" value="MFD0888751.1"/>
    <property type="molecule type" value="Genomic_DNA"/>
</dbReference>
<dbReference type="Gene3D" id="1.10.10.10">
    <property type="entry name" value="Winged helix-like DNA-binding domain superfamily/Winged helix DNA-binding domain"/>
    <property type="match status" value="1"/>
</dbReference>